<dbReference type="InterPro" id="IPR002110">
    <property type="entry name" value="Ankyrin_rpt"/>
</dbReference>
<organism evidence="1 2">
    <name type="scientific">Phytohabitans rumicis</name>
    <dbReference type="NCBI Taxonomy" id="1076125"/>
    <lineage>
        <taxon>Bacteria</taxon>
        <taxon>Bacillati</taxon>
        <taxon>Actinomycetota</taxon>
        <taxon>Actinomycetes</taxon>
        <taxon>Micromonosporales</taxon>
        <taxon>Micromonosporaceae</taxon>
    </lineage>
</organism>
<dbReference type="Proteomes" id="UP000482960">
    <property type="component" value="Unassembled WGS sequence"/>
</dbReference>
<dbReference type="EMBL" id="BLPG01000002">
    <property type="protein sequence ID" value="GFJ96137.1"/>
    <property type="molecule type" value="Genomic_DNA"/>
</dbReference>
<dbReference type="AlphaFoldDB" id="A0A6V8LPV5"/>
<comment type="caution">
    <text evidence="1">The sequence shown here is derived from an EMBL/GenBank/DDBJ whole genome shotgun (WGS) entry which is preliminary data.</text>
</comment>
<dbReference type="InterPro" id="IPR036770">
    <property type="entry name" value="Ankyrin_rpt-contain_sf"/>
</dbReference>
<reference evidence="1 2" key="1">
    <citation type="submission" date="2020-03" db="EMBL/GenBank/DDBJ databases">
        <title>Whole genome shotgun sequence of Phytohabitans rumicis NBRC 108638.</title>
        <authorList>
            <person name="Komaki H."/>
            <person name="Tamura T."/>
        </authorList>
    </citation>
    <scope>NUCLEOTIDE SEQUENCE [LARGE SCALE GENOMIC DNA]</scope>
    <source>
        <strain evidence="1 2">NBRC 108638</strain>
    </source>
</reference>
<name>A0A6V8LPV5_9ACTN</name>
<keyword evidence="2" id="KW-1185">Reference proteome</keyword>
<dbReference type="RefSeq" id="WP_173085669.1">
    <property type="nucleotide sequence ID" value="NZ_BAABJB010000046.1"/>
</dbReference>
<dbReference type="Gene3D" id="1.25.40.20">
    <property type="entry name" value="Ankyrin repeat-containing domain"/>
    <property type="match status" value="1"/>
</dbReference>
<dbReference type="SUPFAM" id="SSF48403">
    <property type="entry name" value="Ankyrin repeat"/>
    <property type="match status" value="1"/>
</dbReference>
<gene>
    <name evidence="1" type="ORF">Prum_097790</name>
</gene>
<proteinExistence type="predicted"/>
<evidence type="ECO:0000313" key="2">
    <source>
        <dbReference type="Proteomes" id="UP000482960"/>
    </source>
</evidence>
<accession>A0A6V8LPV5</accession>
<sequence length="109" mass="11390">MAEMSAAHEAVESGDLETLARLLRTGEANIHEEFDGLTLLHHAIDVELDTHTQTGGPLHVDTTALLLALGADPRRGSAGGVGPTAEHVAFVNGHWLASCLFEGWGRGGG</sequence>
<reference evidence="1 2" key="2">
    <citation type="submission" date="2020-03" db="EMBL/GenBank/DDBJ databases">
        <authorList>
            <person name="Ichikawa N."/>
            <person name="Kimura A."/>
            <person name="Kitahashi Y."/>
            <person name="Uohara A."/>
        </authorList>
    </citation>
    <scope>NUCLEOTIDE SEQUENCE [LARGE SCALE GENOMIC DNA]</scope>
    <source>
        <strain evidence="1 2">NBRC 108638</strain>
    </source>
</reference>
<protein>
    <submittedName>
        <fullName evidence="1">Uncharacterized protein</fullName>
    </submittedName>
</protein>
<evidence type="ECO:0000313" key="1">
    <source>
        <dbReference type="EMBL" id="GFJ96137.1"/>
    </source>
</evidence>
<dbReference type="SMART" id="SM00248">
    <property type="entry name" value="ANK"/>
    <property type="match status" value="2"/>
</dbReference>